<sequence length="121" mass="13427">MIIPDQPTSGINTYTIPLLHNKRDWIVTEAIDRKLPSMSNMIGPFTSLRRQKTVIADYEAGAPENPFQNTFSWCARLAEEECSGAAISKLSAEGLSGRPLQSWEGRILFICVTATYFSPCS</sequence>
<evidence type="ECO:0000313" key="1">
    <source>
        <dbReference type="EMBL" id="KAK3765766.1"/>
    </source>
</evidence>
<organism evidence="1 2">
    <name type="scientific">Elysia crispata</name>
    <name type="common">lettuce slug</name>
    <dbReference type="NCBI Taxonomy" id="231223"/>
    <lineage>
        <taxon>Eukaryota</taxon>
        <taxon>Metazoa</taxon>
        <taxon>Spiralia</taxon>
        <taxon>Lophotrochozoa</taxon>
        <taxon>Mollusca</taxon>
        <taxon>Gastropoda</taxon>
        <taxon>Heterobranchia</taxon>
        <taxon>Euthyneura</taxon>
        <taxon>Panpulmonata</taxon>
        <taxon>Sacoglossa</taxon>
        <taxon>Placobranchoidea</taxon>
        <taxon>Plakobranchidae</taxon>
        <taxon>Elysia</taxon>
    </lineage>
</organism>
<dbReference type="AlphaFoldDB" id="A0AAE1DCS7"/>
<accession>A0AAE1DCS7</accession>
<evidence type="ECO:0000313" key="2">
    <source>
        <dbReference type="Proteomes" id="UP001283361"/>
    </source>
</evidence>
<dbReference type="Proteomes" id="UP001283361">
    <property type="component" value="Unassembled WGS sequence"/>
</dbReference>
<name>A0AAE1DCS7_9GAST</name>
<reference evidence="1" key="1">
    <citation type="journal article" date="2023" name="G3 (Bethesda)">
        <title>A reference genome for the long-term kleptoplast-retaining sea slug Elysia crispata morphotype clarki.</title>
        <authorList>
            <person name="Eastman K.E."/>
            <person name="Pendleton A.L."/>
            <person name="Shaikh M.A."/>
            <person name="Suttiyut T."/>
            <person name="Ogas R."/>
            <person name="Tomko P."/>
            <person name="Gavelis G."/>
            <person name="Widhalm J.R."/>
            <person name="Wisecaver J.H."/>
        </authorList>
    </citation>
    <scope>NUCLEOTIDE SEQUENCE</scope>
    <source>
        <strain evidence="1">ECLA1</strain>
    </source>
</reference>
<gene>
    <name evidence="1" type="ORF">RRG08_026237</name>
</gene>
<proteinExistence type="predicted"/>
<keyword evidence="2" id="KW-1185">Reference proteome</keyword>
<dbReference type="EMBL" id="JAWDGP010004277">
    <property type="protein sequence ID" value="KAK3765766.1"/>
    <property type="molecule type" value="Genomic_DNA"/>
</dbReference>
<protein>
    <submittedName>
        <fullName evidence="1">Uncharacterized protein</fullName>
    </submittedName>
</protein>
<comment type="caution">
    <text evidence="1">The sequence shown here is derived from an EMBL/GenBank/DDBJ whole genome shotgun (WGS) entry which is preliminary data.</text>
</comment>